<organism evidence="1 2">
    <name type="scientific">Tilletia indica</name>
    <dbReference type="NCBI Taxonomy" id="43049"/>
    <lineage>
        <taxon>Eukaryota</taxon>
        <taxon>Fungi</taxon>
        <taxon>Dikarya</taxon>
        <taxon>Basidiomycota</taxon>
        <taxon>Ustilaginomycotina</taxon>
        <taxon>Exobasidiomycetes</taxon>
        <taxon>Tilletiales</taxon>
        <taxon>Tilletiaceae</taxon>
        <taxon>Tilletia</taxon>
    </lineage>
</organism>
<comment type="caution">
    <text evidence="1">The sequence shown here is derived from an EMBL/GenBank/DDBJ whole genome shotgun (WGS) entry which is preliminary data.</text>
</comment>
<dbReference type="EMBL" id="LWDF02000443">
    <property type="protein sequence ID" value="KAE8248565.1"/>
    <property type="molecule type" value="Genomic_DNA"/>
</dbReference>
<evidence type="ECO:0000313" key="1">
    <source>
        <dbReference type="EMBL" id="KAE8248565.1"/>
    </source>
</evidence>
<reference evidence="1" key="1">
    <citation type="submission" date="2016-04" db="EMBL/GenBank/DDBJ databases">
        <authorList>
            <person name="Nguyen H.D."/>
            <person name="Samba Siva P."/>
            <person name="Cullis J."/>
            <person name="Levesque C.A."/>
            <person name="Hambleton S."/>
        </authorList>
    </citation>
    <scope>NUCLEOTIDE SEQUENCE</scope>
    <source>
        <strain evidence="1">DAOMC 236416</strain>
    </source>
</reference>
<evidence type="ECO:0000313" key="2">
    <source>
        <dbReference type="Proteomes" id="UP000077521"/>
    </source>
</evidence>
<name>A0A177TG05_9BASI</name>
<keyword evidence="2" id="KW-1185">Reference proteome</keyword>
<gene>
    <name evidence="1" type="ORF">A4X13_0g5559</name>
</gene>
<reference evidence="1" key="2">
    <citation type="journal article" date="2019" name="IMA Fungus">
        <title>Genome sequencing and comparison of five Tilletia species to identify candidate genes for the detection of regulated species infecting wheat.</title>
        <authorList>
            <person name="Nguyen H.D.T."/>
            <person name="Sultana T."/>
            <person name="Kesanakurti P."/>
            <person name="Hambleton S."/>
        </authorList>
    </citation>
    <scope>NUCLEOTIDE SEQUENCE</scope>
    <source>
        <strain evidence="1">DAOMC 236416</strain>
    </source>
</reference>
<accession>A0A177TG05</accession>
<sequence length="169" mass="18396">MTSMSISNSKIGAYVTALDVKSARSVRQARGQVSTGIQFLASIHDGKALEIDKFIIQHNRYGPPGDDWQGHLISLSAQLEPHLSEEQQPFYRHRLCSPADLLGVKMFDDLRPTHGIIQSLAGFSSNFEDFGGSVLRNLDWKNVGVAGGSVLTCLTEPTVANLLGNSDIE</sequence>
<protein>
    <submittedName>
        <fullName evidence="1">Uncharacterized protein</fullName>
    </submittedName>
</protein>
<dbReference type="Proteomes" id="UP000077521">
    <property type="component" value="Unassembled WGS sequence"/>
</dbReference>
<proteinExistence type="predicted"/>
<dbReference type="AlphaFoldDB" id="A0A177TG05"/>